<dbReference type="AlphaFoldDB" id="A0A450WD38"/>
<accession>A0A450WD38</accession>
<keyword evidence="1" id="KW-0732">Signal</keyword>
<gene>
    <name evidence="3" type="ORF">BECKLPF1236A_GA0070988_101183</name>
    <name evidence="4" type="ORF">BECKLPF1236C_GA0070990_101182</name>
</gene>
<dbReference type="InterPro" id="IPR054828">
    <property type="entry name" value="Vit_B12_bind_prot"/>
</dbReference>
<proteinExistence type="predicted"/>
<feature type="domain" description="Fe/B12 periplasmic-binding" evidence="2">
    <location>
        <begin position="38"/>
        <end position="287"/>
    </location>
</feature>
<dbReference type="NCBIfam" id="NF038402">
    <property type="entry name" value="TroA_like"/>
    <property type="match status" value="1"/>
</dbReference>
<dbReference type="CDD" id="cd01144">
    <property type="entry name" value="BtuF"/>
    <property type="match status" value="1"/>
</dbReference>
<dbReference type="Pfam" id="PF01497">
    <property type="entry name" value="Peripla_BP_2"/>
    <property type="match status" value="1"/>
</dbReference>
<dbReference type="EMBL" id="CAADFM010000118">
    <property type="protein sequence ID" value="VFK14960.1"/>
    <property type="molecule type" value="Genomic_DNA"/>
</dbReference>
<sequence>MAGFGLGILLLLASPQAESLSSRDDTGKEINLSVPARRIVALVPHVVEILFEIGAGGHLVGVVEHSDFPASARSLPRVGGYSNLDLEAIFALKPQLVVAWREGNPPDQLEKIKALGIPVFQTDPVTLEDVPDLMPRLGRLAGTDSKAKQAAATYRTKLDQLRARYRDRTAVRVFYQIWNRPLMTVGGNHLIDAVITLCGGENVFSDLQMPTLQVGVEAVIEQDPHVIVASGMGKMHPEWLDTWRRWDWLLAVRGNHLHVIEPDILQRHGPRVLQGAQRLCEILDEVRGRIPRE</sequence>
<dbReference type="SUPFAM" id="SSF53807">
    <property type="entry name" value="Helical backbone' metal receptor"/>
    <property type="match status" value="1"/>
</dbReference>
<evidence type="ECO:0000256" key="1">
    <source>
        <dbReference type="ARBA" id="ARBA00022729"/>
    </source>
</evidence>
<evidence type="ECO:0000313" key="4">
    <source>
        <dbReference type="EMBL" id="VFK30740.1"/>
    </source>
</evidence>
<organism evidence="3">
    <name type="scientific">Candidatus Kentrum sp. LPFa</name>
    <dbReference type="NCBI Taxonomy" id="2126335"/>
    <lineage>
        <taxon>Bacteria</taxon>
        <taxon>Pseudomonadati</taxon>
        <taxon>Pseudomonadota</taxon>
        <taxon>Gammaproteobacteria</taxon>
        <taxon>Candidatus Kentrum</taxon>
    </lineage>
</organism>
<evidence type="ECO:0000259" key="2">
    <source>
        <dbReference type="PROSITE" id="PS50983"/>
    </source>
</evidence>
<dbReference type="Gene3D" id="3.40.50.1980">
    <property type="entry name" value="Nitrogenase molybdenum iron protein domain"/>
    <property type="match status" value="2"/>
</dbReference>
<dbReference type="PROSITE" id="PS50983">
    <property type="entry name" value="FE_B12_PBP"/>
    <property type="match status" value="1"/>
</dbReference>
<evidence type="ECO:0000313" key="3">
    <source>
        <dbReference type="EMBL" id="VFK14960.1"/>
    </source>
</evidence>
<dbReference type="EMBL" id="CAADFP010000118">
    <property type="protein sequence ID" value="VFK30740.1"/>
    <property type="molecule type" value="Genomic_DNA"/>
</dbReference>
<dbReference type="PANTHER" id="PTHR30535">
    <property type="entry name" value="VITAMIN B12-BINDING PROTEIN"/>
    <property type="match status" value="1"/>
</dbReference>
<dbReference type="PANTHER" id="PTHR30535:SF34">
    <property type="entry name" value="MOLYBDATE-BINDING PROTEIN MOLA"/>
    <property type="match status" value="1"/>
</dbReference>
<protein>
    <submittedName>
        <fullName evidence="3">Iron complex transport system substrate-binding protein</fullName>
    </submittedName>
</protein>
<name>A0A450WD38_9GAMM</name>
<dbReference type="InterPro" id="IPR002491">
    <property type="entry name" value="ABC_transptr_periplasmic_BD"/>
</dbReference>
<reference evidence="3" key="1">
    <citation type="submission" date="2019-02" db="EMBL/GenBank/DDBJ databases">
        <authorList>
            <person name="Gruber-Vodicka R. H."/>
            <person name="Seah K. B. B."/>
        </authorList>
    </citation>
    <scope>NUCLEOTIDE SEQUENCE</scope>
    <source>
        <strain evidence="3">BECK_S312</strain>
        <strain evidence="4">BECK_S426</strain>
    </source>
</reference>
<dbReference type="InterPro" id="IPR050902">
    <property type="entry name" value="ABC_Transporter_SBP"/>
</dbReference>